<evidence type="ECO:0000256" key="5">
    <source>
        <dbReference type="ARBA" id="ARBA00022989"/>
    </source>
</evidence>
<feature type="domain" description="Type II secretion system protein GspF" evidence="9">
    <location>
        <begin position="34"/>
        <end position="156"/>
    </location>
</feature>
<feature type="transmembrane region" description="Helical" evidence="8">
    <location>
        <begin position="133"/>
        <end position="155"/>
    </location>
</feature>
<feature type="domain" description="Type II secretion system protein GspF" evidence="9">
    <location>
        <begin position="237"/>
        <end position="358"/>
    </location>
</feature>
<protein>
    <submittedName>
        <fullName evidence="10">Phytochrome sensor protein</fullName>
    </submittedName>
</protein>
<feature type="transmembrane region" description="Helical" evidence="8">
    <location>
        <begin position="339"/>
        <end position="360"/>
    </location>
</feature>
<dbReference type="InterPro" id="IPR003004">
    <property type="entry name" value="GspF/PilC"/>
</dbReference>
<dbReference type="EMBL" id="AP025730">
    <property type="protein sequence ID" value="BDI04691.1"/>
    <property type="molecule type" value="Genomic_DNA"/>
</dbReference>
<evidence type="ECO:0000256" key="3">
    <source>
        <dbReference type="ARBA" id="ARBA00022475"/>
    </source>
</evidence>
<comment type="subcellular location">
    <subcellularLocation>
        <location evidence="1">Cell membrane</location>
        <topology evidence="1">Multi-pass membrane protein</topology>
    </subcellularLocation>
</comment>
<feature type="transmembrane region" description="Helical" evidence="8">
    <location>
        <begin position="186"/>
        <end position="205"/>
    </location>
</feature>
<evidence type="ECO:0000256" key="4">
    <source>
        <dbReference type="ARBA" id="ARBA00022692"/>
    </source>
</evidence>
<dbReference type="Pfam" id="PF00482">
    <property type="entry name" value="T2SSF"/>
    <property type="match status" value="2"/>
</dbReference>
<dbReference type="InterPro" id="IPR018076">
    <property type="entry name" value="T2SS_GspF_dom"/>
</dbReference>
<keyword evidence="11" id="KW-1185">Reference proteome</keyword>
<dbReference type="PRINTS" id="PR00812">
    <property type="entry name" value="BCTERIALGSPF"/>
</dbReference>
<dbReference type="InterPro" id="IPR042094">
    <property type="entry name" value="T2SS_GspF_sf"/>
</dbReference>
<evidence type="ECO:0000256" key="8">
    <source>
        <dbReference type="SAM" id="Phobius"/>
    </source>
</evidence>
<keyword evidence="4 8" id="KW-0812">Transmembrane</keyword>
<feature type="region of interest" description="Disordered" evidence="7">
    <location>
        <begin position="1"/>
        <end position="20"/>
    </location>
</feature>
<evidence type="ECO:0000313" key="10">
    <source>
        <dbReference type="EMBL" id="BDI04691.1"/>
    </source>
</evidence>
<name>A0ABN6PLM5_9BURK</name>
<evidence type="ECO:0000259" key="9">
    <source>
        <dbReference type="Pfam" id="PF00482"/>
    </source>
</evidence>
<organism evidence="10 11">
    <name type="scientific">Sphaerotilus microaerophilus</name>
    <dbReference type="NCBI Taxonomy" id="2914710"/>
    <lineage>
        <taxon>Bacteria</taxon>
        <taxon>Pseudomonadati</taxon>
        <taxon>Pseudomonadota</taxon>
        <taxon>Betaproteobacteria</taxon>
        <taxon>Burkholderiales</taxon>
        <taxon>Sphaerotilaceae</taxon>
        <taxon>Sphaerotilus</taxon>
    </lineage>
</organism>
<keyword evidence="6 8" id="KW-0472">Membrane</keyword>
<keyword evidence="5 8" id="KW-1133">Transmembrane helix</keyword>
<gene>
    <name evidence="10" type="ORF">CATMQ487_16610</name>
</gene>
<dbReference type="PANTHER" id="PTHR30012:SF0">
    <property type="entry name" value="TYPE II SECRETION SYSTEM PROTEIN F-RELATED"/>
    <property type="match status" value="1"/>
</dbReference>
<dbReference type="RefSeq" id="WP_251972794.1">
    <property type="nucleotide sequence ID" value="NZ_AP025730.1"/>
</dbReference>
<dbReference type="Proteomes" id="UP001057498">
    <property type="component" value="Chromosome"/>
</dbReference>
<evidence type="ECO:0000313" key="11">
    <source>
        <dbReference type="Proteomes" id="UP001057498"/>
    </source>
</evidence>
<dbReference type="PANTHER" id="PTHR30012">
    <property type="entry name" value="GENERAL SECRETION PATHWAY PROTEIN"/>
    <property type="match status" value="1"/>
</dbReference>
<accession>A0ABN6PLM5</accession>
<evidence type="ECO:0000256" key="1">
    <source>
        <dbReference type="ARBA" id="ARBA00004651"/>
    </source>
</evidence>
<evidence type="ECO:0000256" key="7">
    <source>
        <dbReference type="SAM" id="MobiDB-lite"/>
    </source>
</evidence>
<keyword evidence="3" id="KW-1003">Cell membrane</keyword>
<evidence type="ECO:0000256" key="6">
    <source>
        <dbReference type="ARBA" id="ARBA00023136"/>
    </source>
</evidence>
<proteinExistence type="inferred from homology"/>
<comment type="similarity">
    <text evidence="2">Belongs to the GSP F family.</text>
</comment>
<sequence>MGTATASVPPVSRWQMNLGGTGTRMGARERMLLTERLLLLLETGVSLHQALRELHAQERHPGVAAVLDAVSGAVLEGQPLSVALAPHGALFPPTYIALVNAGERGGFLPQVLQQLLEMDEQADRLRSTIASALSYPIFLIVFSLAVIVFVLVGVFPKFADMFEQIRNDLPWSTRVLMALSDGLRLHWPWVMAALGGLTGGAAVLLRRPDVLERLDALKLGLPGLRTIYQQIYLSQTLRVLGLSLAHGVPLVDALRACQDLVPNRLFRRFMADLREQVTEGRGLAQGFQHSPLVPTMVRQMITTGEDSGNLAKVMTRIAEFYDRELNRRIALISRLAEPVMLLVMGALVGLIVASLILPIFKLSRAVH</sequence>
<reference evidence="10" key="1">
    <citation type="submission" date="2022-04" db="EMBL/GenBank/DDBJ databases">
        <title>Whole genome sequence of Sphaerotilus sp. FB-5.</title>
        <authorList>
            <person name="Takeda M."/>
            <person name="Narihara S."/>
            <person name="Akimoto M."/>
            <person name="Akimoto R."/>
            <person name="Nishiyashiki S."/>
            <person name="Murakami T."/>
        </authorList>
    </citation>
    <scope>NUCLEOTIDE SEQUENCE</scope>
    <source>
        <strain evidence="10">FB-5</strain>
    </source>
</reference>
<evidence type="ECO:0000256" key="2">
    <source>
        <dbReference type="ARBA" id="ARBA00005745"/>
    </source>
</evidence>
<dbReference type="Gene3D" id="1.20.81.30">
    <property type="entry name" value="Type II secretion system (T2SS), domain F"/>
    <property type="match status" value="2"/>
</dbReference>